<dbReference type="GO" id="GO:0008168">
    <property type="term" value="F:methyltransferase activity"/>
    <property type="evidence" value="ECO:0007669"/>
    <property type="project" value="UniProtKB-KW"/>
</dbReference>
<dbReference type="InterPro" id="IPR029063">
    <property type="entry name" value="SAM-dependent_MTases_sf"/>
</dbReference>
<evidence type="ECO:0000313" key="1">
    <source>
        <dbReference type="EMBL" id="RPE13233.1"/>
    </source>
</evidence>
<protein>
    <submittedName>
        <fullName evidence="1">Class I SAM-dependent methyltransferase</fullName>
    </submittedName>
</protein>
<sequence>MKMNMNNKQFIWHAGELPFYWGPLTAPHNGFGLPDSLPFSISVEVESGRLYQLYNAQTEIALTEAYKLGSQISGMMEDEGIGKRYADDFLAYICQILDNKEKLQGAKILEIGCGSGYLLSRLQHEGANVLGIEPGVHCQEGAFKYNVPIIHDFFPSEKVTEQFDIIIAYNVLEHILDPLNFLEKIKLALAPGGRLIIGVPDCEPFIKAGDISIFIHEHWSYFTTHTLINTLKRAGADNVITGLAKFGGDVYACCTFSNQSAEVDHLCIEQSIQAAEGFKYKAEEGINILKKLLKERLNQSIGIFVAPRIMNILPQIMLSQPIDNLRFFDDNPKYENKYFPCLNIPIESRKNLIHKPLDTLLIMSRTFGEKIKRELEASLSGQTKIITWSEIYSSKNVK</sequence>
<dbReference type="EMBL" id="RPDH01000001">
    <property type="protein sequence ID" value="RPE13233.1"/>
    <property type="molecule type" value="Genomic_DNA"/>
</dbReference>
<organism evidence="1 2">
    <name type="scientific">Chitinophaga lutea</name>
    <dbReference type="NCBI Taxonomy" id="2488634"/>
    <lineage>
        <taxon>Bacteria</taxon>
        <taxon>Pseudomonadati</taxon>
        <taxon>Bacteroidota</taxon>
        <taxon>Chitinophagia</taxon>
        <taxon>Chitinophagales</taxon>
        <taxon>Chitinophagaceae</taxon>
        <taxon>Chitinophaga</taxon>
    </lineage>
</organism>
<keyword evidence="1" id="KW-0808">Transferase</keyword>
<evidence type="ECO:0000313" key="2">
    <source>
        <dbReference type="Proteomes" id="UP000278351"/>
    </source>
</evidence>
<dbReference type="AlphaFoldDB" id="A0A3N4PWN9"/>
<dbReference type="Gene3D" id="3.40.50.720">
    <property type="entry name" value="NAD(P)-binding Rossmann-like Domain"/>
    <property type="match status" value="1"/>
</dbReference>
<dbReference type="SUPFAM" id="SSF53335">
    <property type="entry name" value="S-adenosyl-L-methionine-dependent methyltransferases"/>
    <property type="match status" value="1"/>
</dbReference>
<keyword evidence="2" id="KW-1185">Reference proteome</keyword>
<dbReference type="CDD" id="cd02440">
    <property type="entry name" value="AdoMet_MTases"/>
    <property type="match status" value="1"/>
</dbReference>
<name>A0A3N4PWN9_9BACT</name>
<gene>
    <name evidence="1" type="ORF">EGT74_06805</name>
</gene>
<dbReference type="PANTHER" id="PTHR43861">
    <property type="entry name" value="TRANS-ACONITATE 2-METHYLTRANSFERASE-RELATED"/>
    <property type="match status" value="1"/>
</dbReference>
<comment type="caution">
    <text evidence="1">The sequence shown here is derived from an EMBL/GenBank/DDBJ whole genome shotgun (WGS) entry which is preliminary data.</text>
</comment>
<dbReference type="Pfam" id="PF13489">
    <property type="entry name" value="Methyltransf_23"/>
    <property type="match status" value="1"/>
</dbReference>
<dbReference type="Proteomes" id="UP000278351">
    <property type="component" value="Unassembled WGS sequence"/>
</dbReference>
<keyword evidence="1" id="KW-0489">Methyltransferase</keyword>
<reference evidence="1 2" key="1">
    <citation type="submission" date="2018-11" db="EMBL/GenBank/DDBJ databases">
        <title>Chitinophaga lutea sp.nov., isolate from arsenic contaminated soil.</title>
        <authorList>
            <person name="Zong Y."/>
        </authorList>
    </citation>
    <scope>NUCLEOTIDE SEQUENCE [LARGE SCALE GENOMIC DNA]</scope>
    <source>
        <strain evidence="1 2">ZY74</strain>
    </source>
</reference>
<dbReference type="GO" id="GO:0032259">
    <property type="term" value="P:methylation"/>
    <property type="evidence" value="ECO:0007669"/>
    <property type="project" value="UniProtKB-KW"/>
</dbReference>
<accession>A0A3N4PWN9</accession>
<proteinExistence type="predicted"/>
<dbReference type="Gene3D" id="3.40.50.150">
    <property type="entry name" value="Vaccinia Virus protein VP39"/>
    <property type="match status" value="1"/>
</dbReference>